<dbReference type="Proteomes" id="UP001138500">
    <property type="component" value="Unassembled WGS sequence"/>
</dbReference>
<name>A0A9W7W1T3_9PEZI</name>
<evidence type="ECO:0000313" key="1">
    <source>
        <dbReference type="EMBL" id="KAH9826941.1"/>
    </source>
</evidence>
<accession>A0A9W7W1T3</accession>
<gene>
    <name evidence="1" type="ORF">Tdes44962_MAKER03172</name>
</gene>
<reference evidence="1 2" key="1">
    <citation type="journal article" date="2018" name="IMA Fungus">
        <title>IMA Genome-F 10: Nine draft genome sequences of Claviceps purpurea s.lat., including C. arundinis, C. humidiphila, and C. cf. spartinae, pseudomolecules for the pitch canker pathogen Fusarium circinatum, draft genome of Davidsoniella eucalypti, Grosmannia galeiformis, Quambalaria eucalypti, and Teratosphaeria destructans.</title>
        <authorList>
            <person name="Wingfield B.D."/>
            <person name="Liu M."/>
            <person name="Nguyen H.D."/>
            <person name="Lane F.A."/>
            <person name="Morgan S.W."/>
            <person name="De Vos L."/>
            <person name="Wilken P.M."/>
            <person name="Duong T.A."/>
            <person name="Aylward J."/>
            <person name="Coetzee M.P."/>
            <person name="Dadej K."/>
            <person name="De Beer Z.W."/>
            <person name="Findlay W."/>
            <person name="Havenga M."/>
            <person name="Kolarik M."/>
            <person name="Menzies J.G."/>
            <person name="Naidoo K."/>
            <person name="Pochopski O."/>
            <person name="Shoukouhi P."/>
            <person name="Santana Q.C."/>
            <person name="Seifert K.A."/>
            <person name="Soal N."/>
            <person name="Steenkamp E.T."/>
            <person name="Tatham C.T."/>
            <person name="van der Nest M.A."/>
            <person name="Wingfield M.J."/>
        </authorList>
    </citation>
    <scope>NUCLEOTIDE SEQUENCE [LARGE SCALE GENOMIC DNA]</scope>
    <source>
        <strain evidence="1">CMW44962</strain>
    </source>
</reference>
<dbReference type="EMBL" id="RIBY02001934">
    <property type="protein sequence ID" value="KAH9826941.1"/>
    <property type="molecule type" value="Genomic_DNA"/>
</dbReference>
<evidence type="ECO:0000313" key="2">
    <source>
        <dbReference type="Proteomes" id="UP001138500"/>
    </source>
</evidence>
<comment type="caution">
    <text evidence="1">The sequence shown here is derived from an EMBL/GenBank/DDBJ whole genome shotgun (WGS) entry which is preliminary data.</text>
</comment>
<protein>
    <submittedName>
        <fullName evidence="1">Uncharacterized protein</fullName>
    </submittedName>
</protein>
<sequence>MAAVDFESEGSAARSSGVLVRLDTRAGTARVVRRFPRPGWRVDAVEGGFATVGDVGGELAGVLE</sequence>
<keyword evidence="2" id="KW-1185">Reference proteome</keyword>
<dbReference type="AlphaFoldDB" id="A0A9W7W1T3"/>
<reference evidence="1 2" key="2">
    <citation type="journal article" date="2021" name="Curr. Genet.">
        <title>Genetic response to nitrogen starvation in the aggressive Eucalyptus foliar pathogen Teratosphaeria destructans.</title>
        <authorList>
            <person name="Havenga M."/>
            <person name="Wingfield B.D."/>
            <person name="Wingfield M.J."/>
            <person name="Dreyer L.L."/>
            <person name="Roets F."/>
            <person name="Aylward J."/>
        </authorList>
    </citation>
    <scope>NUCLEOTIDE SEQUENCE [LARGE SCALE GENOMIC DNA]</scope>
    <source>
        <strain evidence="1">CMW44962</strain>
    </source>
</reference>
<proteinExistence type="predicted"/>
<organism evidence="1 2">
    <name type="scientific">Teratosphaeria destructans</name>
    <dbReference type="NCBI Taxonomy" id="418781"/>
    <lineage>
        <taxon>Eukaryota</taxon>
        <taxon>Fungi</taxon>
        <taxon>Dikarya</taxon>
        <taxon>Ascomycota</taxon>
        <taxon>Pezizomycotina</taxon>
        <taxon>Dothideomycetes</taxon>
        <taxon>Dothideomycetidae</taxon>
        <taxon>Mycosphaerellales</taxon>
        <taxon>Teratosphaeriaceae</taxon>
        <taxon>Teratosphaeria</taxon>
    </lineage>
</organism>